<protein>
    <submittedName>
        <fullName evidence="1">Uncharacterized protein</fullName>
    </submittedName>
</protein>
<keyword evidence="2" id="KW-1185">Reference proteome</keyword>
<dbReference type="EMBL" id="BMLK01000020">
    <property type="protein sequence ID" value="GGN57631.1"/>
    <property type="molecule type" value="Genomic_DNA"/>
</dbReference>
<gene>
    <name evidence="1" type="ORF">GCM10011349_36370</name>
</gene>
<reference evidence="2" key="1">
    <citation type="journal article" date="2019" name="Int. J. Syst. Evol. Microbiol.">
        <title>The Global Catalogue of Microorganisms (GCM) 10K type strain sequencing project: providing services to taxonomists for standard genome sequencing and annotation.</title>
        <authorList>
            <consortium name="The Broad Institute Genomics Platform"/>
            <consortium name="The Broad Institute Genome Sequencing Center for Infectious Disease"/>
            <person name="Wu L."/>
            <person name="Ma J."/>
        </authorList>
    </citation>
    <scope>NUCLEOTIDE SEQUENCE [LARGE SCALE GENOMIC DNA]</scope>
    <source>
        <strain evidence="2">CGMCC 1.6784</strain>
    </source>
</reference>
<proteinExistence type="predicted"/>
<accession>A0ABQ2JW81</accession>
<comment type="caution">
    <text evidence="1">The sequence shown here is derived from an EMBL/GenBank/DDBJ whole genome shotgun (WGS) entry which is preliminary data.</text>
</comment>
<dbReference type="Proteomes" id="UP000605099">
    <property type="component" value="Unassembled WGS sequence"/>
</dbReference>
<sequence>MFSKAASSKDALKASIDALRQIVTLYDEQGLALPAVHAATALEAACFALENDEIGVGADMRTDGWKHRPN</sequence>
<organism evidence="1 2">
    <name type="scientific">Novosphingobium indicum</name>
    <dbReference type="NCBI Taxonomy" id="462949"/>
    <lineage>
        <taxon>Bacteria</taxon>
        <taxon>Pseudomonadati</taxon>
        <taxon>Pseudomonadota</taxon>
        <taxon>Alphaproteobacteria</taxon>
        <taxon>Sphingomonadales</taxon>
        <taxon>Sphingomonadaceae</taxon>
        <taxon>Novosphingobium</taxon>
    </lineage>
</organism>
<evidence type="ECO:0000313" key="1">
    <source>
        <dbReference type="EMBL" id="GGN57631.1"/>
    </source>
</evidence>
<name>A0ABQ2JW81_9SPHN</name>
<evidence type="ECO:0000313" key="2">
    <source>
        <dbReference type="Proteomes" id="UP000605099"/>
    </source>
</evidence>